<dbReference type="GO" id="GO:0043138">
    <property type="term" value="F:3'-5' DNA helicase activity"/>
    <property type="evidence" value="ECO:0007669"/>
    <property type="project" value="TreeGrafter"/>
</dbReference>
<keyword evidence="4" id="KW-0067">ATP-binding</keyword>
<dbReference type="Gene3D" id="3.40.50.300">
    <property type="entry name" value="P-loop containing nucleotide triphosphate hydrolases"/>
    <property type="match status" value="1"/>
</dbReference>
<dbReference type="SUPFAM" id="SSF52540">
    <property type="entry name" value="P-loop containing nucleoside triphosphate hydrolases"/>
    <property type="match status" value="1"/>
</dbReference>
<sequence length="119" mass="14008">KYQKYLEANNALDFDDLLSKVVHLFKNFPEVLEKYQDKFRYILIDEYQDTNSIQEKIFFQLAGGSRNIYVVGDDDQSLYRFRGAAVENLVRFEERCNMFLGKKPKRIDLSINYGSSGMI</sequence>
<protein>
    <recommendedName>
        <fullName evidence="6">UvrD-like helicase ATP-binding domain-containing protein</fullName>
    </recommendedName>
</protein>
<organism evidence="7">
    <name type="scientific">marine sediment metagenome</name>
    <dbReference type="NCBI Taxonomy" id="412755"/>
    <lineage>
        <taxon>unclassified sequences</taxon>
        <taxon>metagenomes</taxon>
        <taxon>ecological metagenomes</taxon>
    </lineage>
</organism>
<dbReference type="Gene3D" id="1.10.10.160">
    <property type="match status" value="1"/>
</dbReference>
<dbReference type="GO" id="GO:0016787">
    <property type="term" value="F:hydrolase activity"/>
    <property type="evidence" value="ECO:0007669"/>
    <property type="project" value="UniProtKB-KW"/>
</dbReference>
<keyword evidence="5" id="KW-0238">DNA-binding</keyword>
<dbReference type="InterPro" id="IPR013986">
    <property type="entry name" value="DExx_box_DNA_helicase_dom_sf"/>
</dbReference>
<dbReference type="InterPro" id="IPR014016">
    <property type="entry name" value="UvrD-like_ATP-bd"/>
</dbReference>
<dbReference type="PANTHER" id="PTHR11070:SF2">
    <property type="entry name" value="ATP-DEPENDENT DNA HELICASE SRS2"/>
    <property type="match status" value="1"/>
</dbReference>
<evidence type="ECO:0000256" key="4">
    <source>
        <dbReference type="ARBA" id="ARBA00022840"/>
    </source>
</evidence>
<name>A0A0F9AHY5_9ZZZZ</name>
<comment type="caution">
    <text evidence="7">The sequence shown here is derived from an EMBL/GenBank/DDBJ whole genome shotgun (WGS) entry which is preliminary data.</text>
</comment>
<feature type="non-terminal residue" evidence="7">
    <location>
        <position position="1"/>
    </location>
</feature>
<evidence type="ECO:0000259" key="6">
    <source>
        <dbReference type="PROSITE" id="PS51198"/>
    </source>
</evidence>
<evidence type="ECO:0000256" key="1">
    <source>
        <dbReference type="ARBA" id="ARBA00022741"/>
    </source>
</evidence>
<dbReference type="GO" id="GO:0000725">
    <property type="term" value="P:recombinational repair"/>
    <property type="evidence" value="ECO:0007669"/>
    <property type="project" value="TreeGrafter"/>
</dbReference>
<proteinExistence type="predicted"/>
<dbReference type="CDD" id="cd17932">
    <property type="entry name" value="DEXQc_UvrD"/>
    <property type="match status" value="1"/>
</dbReference>
<dbReference type="GO" id="GO:0005829">
    <property type="term" value="C:cytosol"/>
    <property type="evidence" value="ECO:0007669"/>
    <property type="project" value="TreeGrafter"/>
</dbReference>
<dbReference type="GO" id="GO:0005524">
    <property type="term" value="F:ATP binding"/>
    <property type="evidence" value="ECO:0007669"/>
    <property type="project" value="UniProtKB-KW"/>
</dbReference>
<keyword evidence="1" id="KW-0547">Nucleotide-binding</keyword>
<keyword evidence="2" id="KW-0378">Hydrolase</keyword>
<reference evidence="7" key="1">
    <citation type="journal article" date="2015" name="Nature">
        <title>Complex archaea that bridge the gap between prokaryotes and eukaryotes.</title>
        <authorList>
            <person name="Spang A."/>
            <person name="Saw J.H."/>
            <person name="Jorgensen S.L."/>
            <person name="Zaremba-Niedzwiedzka K."/>
            <person name="Martijn J."/>
            <person name="Lind A.E."/>
            <person name="van Eijk R."/>
            <person name="Schleper C."/>
            <person name="Guy L."/>
            <person name="Ettema T.J."/>
        </authorList>
    </citation>
    <scope>NUCLEOTIDE SEQUENCE</scope>
</reference>
<dbReference type="GO" id="GO:0003677">
    <property type="term" value="F:DNA binding"/>
    <property type="evidence" value="ECO:0007669"/>
    <property type="project" value="UniProtKB-KW"/>
</dbReference>
<dbReference type="InterPro" id="IPR027417">
    <property type="entry name" value="P-loop_NTPase"/>
</dbReference>
<keyword evidence="3" id="KW-0347">Helicase</keyword>
<dbReference type="Pfam" id="PF00580">
    <property type="entry name" value="UvrD-helicase"/>
    <property type="match status" value="1"/>
</dbReference>
<dbReference type="InterPro" id="IPR000212">
    <property type="entry name" value="DNA_helicase_UvrD/REP"/>
</dbReference>
<evidence type="ECO:0000313" key="7">
    <source>
        <dbReference type="EMBL" id="KKK97875.1"/>
    </source>
</evidence>
<dbReference type="PANTHER" id="PTHR11070">
    <property type="entry name" value="UVRD / RECB / PCRA DNA HELICASE FAMILY MEMBER"/>
    <property type="match status" value="1"/>
</dbReference>
<accession>A0A0F9AHY5</accession>
<evidence type="ECO:0000256" key="3">
    <source>
        <dbReference type="ARBA" id="ARBA00022806"/>
    </source>
</evidence>
<gene>
    <name evidence="7" type="ORF">LCGC14_2648370</name>
</gene>
<feature type="domain" description="UvrD-like helicase ATP-binding" evidence="6">
    <location>
        <begin position="1"/>
        <end position="116"/>
    </location>
</feature>
<dbReference type="GO" id="GO:0033202">
    <property type="term" value="C:DNA helicase complex"/>
    <property type="evidence" value="ECO:0007669"/>
    <property type="project" value="TreeGrafter"/>
</dbReference>
<dbReference type="EMBL" id="LAZR01045855">
    <property type="protein sequence ID" value="KKK97875.1"/>
    <property type="molecule type" value="Genomic_DNA"/>
</dbReference>
<dbReference type="AlphaFoldDB" id="A0A0F9AHY5"/>
<evidence type="ECO:0000256" key="5">
    <source>
        <dbReference type="ARBA" id="ARBA00023125"/>
    </source>
</evidence>
<dbReference type="PROSITE" id="PS51198">
    <property type="entry name" value="UVRD_HELICASE_ATP_BIND"/>
    <property type="match status" value="1"/>
</dbReference>
<evidence type="ECO:0000256" key="2">
    <source>
        <dbReference type="ARBA" id="ARBA00022801"/>
    </source>
</evidence>